<evidence type="ECO:0000256" key="1">
    <source>
        <dbReference type="SAM" id="MobiDB-lite"/>
    </source>
</evidence>
<accession>A0A4Y2GLP9</accession>
<sequence>MVRSRLRGRRVPGSIPDSTEDRRAWGLLHDEPYAVGKHPPVGVVYNTHSALAHPIGWKAGSPSAVNKRVGDTESSRDLRMDLDEKPHLYKMLFLPMDSTGISPLER</sequence>
<keyword evidence="3" id="KW-1185">Reference proteome</keyword>
<feature type="compositionally biased region" description="Basic residues" evidence="1">
    <location>
        <begin position="1"/>
        <end position="10"/>
    </location>
</feature>
<protein>
    <submittedName>
        <fullName evidence="2">Uncharacterized protein</fullName>
    </submittedName>
</protein>
<proteinExistence type="predicted"/>
<dbReference type="Proteomes" id="UP000499080">
    <property type="component" value="Unassembled WGS sequence"/>
</dbReference>
<evidence type="ECO:0000313" key="2">
    <source>
        <dbReference type="EMBL" id="GBM53716.1"/>
    </source>
</evidence>
<name>A0A4Y2GLP9_ARAVE</name>
<evidence type="ECO:0000313" key="3">
    <source>
        <dbReference type="Proteomes" id="UP000499080"/>
    </source>
</evidence>
<dbReference type="EMBL" id="BGPR01001430">
    <property type="protein sequence ID" value="GBM53716.1"/>
    <property type="molecule type" value="Genomic_DNA"/>
</dbReference>
<feature type="region of interest" description="Disordered" evidence="1">
    <location>
        <begin position="1"/>
        <end position="21"/>
    </location>
</feature>
<reference evidence="2 3" key="1">
    <citation type="journal article" date="2019" name="Sci. Rep.">
        <title>Orb-weaving spider Araneus ventricosus genome elucidates the spidroin gene catalogue.</title>
        <authorList>
            <person name="Kono N."/>
            <person name="Nakamura H."/>
            <person name="Ohtoshi R."/>
            <person name="Moran D.A.P."/>
            <person name="Shinohara A."/>
            <person name="Yoshida Y."/>
            <person name="Fujiwara M."/>
            <person name="Mori M."/>
            <person name="Tomita M."/>
            <person name="Arakawa K."/>
        </authorList>
    </citation>
    <scope>NUCLEOTIDE SEQUENCE [LARGE SCALE GENOMIC DNA]</scope>
</reference>
<gene>
    <name evidence="2" type="ORF">AVEN_56410_1</name>
</gene>
<comment type="caution">
    <text evidence="2">The sequence shown here is derived from an EMBL/GenBank/DDBJ whole genome shotgun (WGS) entry which is preliminary data.</text>
</comment>
<dbReference type="AlphaFoldDB" id="A0A4Y2GLP9"/>
<organism evidence="2 3">
    <name type="scientific">Araneus ventricosus</name>
    <name type="common">Orbweaver spider</name>
    <name type="synonym">Epeira ventricosa</name>
    <dbReference type="NCBI Taxonomy" id="182803"/>
    <lineage>
        <taxon>Eukaryota</taxon>
        <taxon>Metazoa</taxon>
        <taxon>Ecdysozoa</taxon>
        <taxon>Arthropoda</taxon>
        <taxon>Chelicerata</taxon>
        <taxon>Arachnida</taxon>
        <taxon>Araneae</taxon>
        <taxon>Araneomorphae</taxon>
        <taxon>Entelegynae</taxon>
        <taxon>Araneoidea</taxon>
        <taxon>Araneidae</taxon>
        <taxon>Araneus</taxon>
    </lineage>
</organism>